<name>A0A0K2GGW4_NITMO</name>
<protein>
    <submittedName>
        <fullName evidence="2">Uncharacterized protein</fullName>
    </submittedName>
</protein>
<dbReference type="RefSeq" id="WP_053381085.1">
    <property type="nucleotide sequence ID" value="NZ_CP011801.1"/>
</dbReference>
<keyword evidence="1" id="KW-0472">Membrane</keyword>
<dbReference type="KEGG" id="nmv:NITMOv2_3810"/>
<dbReference type="Proteomes" id="UP000069205">
    <property type="component" value="Chromosome"/>
</dbReference>
<evidence type="ECO:0000256" key="1">
    <source>
        <dbReference type="SAM" id="Phobius"/>
    </source>
</evidence>
<keyword evidence="1" id="KW-1133">Transmembrane helix</keyword>
<evidence type="ECO:0000313" key="3">
    <source>
        <dbReference type="Proteomes" id="UP000069205"/>
    </source>
</evidence>
<proteinExistence type="predicted"/>
<dbReference type="AlphaFoldDB" id="A0A0K2GGW4"/>
<dbReference type="PATRIC" id="fig|42253.5.peg.3755"/>
<dbReference type="STRING" id="42253.NITMOv2_3810"/>
<evidence type="ECO:0000313" key="2">
    <source>
        <dbReference type="EMBL" id="ALA60200.1"/>
    </source>
</evidence>
<sequence length="177" mass="18652">MDESRELVVRPKQVRLVACPRPFSVDRVDMRRPAGGTVADHMAAIGIDPDRVFARVFIDDRMIPTAEWERAKPAAGELLTIRVIPTGGQAEGKDVMRTVALIAVMVIAVAITQGGVASLLGPAFQAGALGAQIGGSVFAIGASLAVNGLIPPTLPRRPARAQLYMPCNTSRDTTVAA</sequence>
<feature type="transmembrane region" description="Helical" evidence="1">
    <location>
        <begin position="99"/>
        <end position="120"/>
    </location>
</feature>
<reference evidence="2 3" key="1">
    <citation type="journal article" date="2015" name="Proc. Natl. Acad. Sci. U.S.A.">
        <title>Expanded metabolic versatility of ubiquitous nitrite-oxidizing bacteria from the genus Nitrospira.</title>
        <authorList>
            <person name="Koch H."/>
            <person name="Lucker S."/>
            <person name="Albertsen M."/>
            <person name="Kitzinger K."/>
            <person name="Herbold C."/>
            <person name="Spieck E."/>
            <person name="Nielsen P.H."/>
            <person name="Wagner M."/>
            <person name="Daims H."/>
        </authorList>
    </citation>
    <scope>NUCLEOTIDE SEQUENCE [LARGE SCALE GENOMIC DNA]</scope>
    <source>
        <strain evidence="2 3">NSP M-1</strain>
    </source>
</reference>
<keyword evidence="3" id="KW-1185">Reference proteome</keyword>
<dbReference type="EMBL" id="CP011801">
    <property type="protein sequence ID" value="ALA60200.1"/>
    <property type="molecule type" value="Genomic_DNA"/>
</dbReference>
<organism evidence="2 3">
    <name type="scientific">Nitrospira moscoviensis</name>
    <dbReference type="NCBI Taxonomy" id="42253"/>
    <lineage>
        <taxon>Bacteria</taxon>
        <taxon>Pseudomonadati</taxon>
        <taxon>Nitrospirota</taxon>
        <taxon>Nitrospiria</taxon>
        <taxon>Nitrospirales</taxon>
        <taxon>Nitrospiraceae</taxon>
        <taxon>Nitrospira</taxon>
    </lineage>
</organism>
<keyword evidence="1" id="KW-0812">Transmembrane</keyword>
<accession>A0A0K2GGW4</accession>
<gene>
    <name evidence="2" type="ORF">NITMOv2_3810</name>
</gene>
<feature type="transmembrane region" description="Helical" evidence="1">
    <location>
        <begin position="126"/>
        <end position="150"/>
    </location>
</feature>